<dbReference type="Proteomes" id="UP001550853">
    <property type="component" value="Unassembled WGS sequence"/>
</dbReference>
<evidence type="ECO:0000259" key="5">
    <source>
        <dbReference type="PROSITE" id="PS51118"/>
    </source>
</evidence>
<protein>
    <submittedName>
        <fullName evidence="6">Winged helix-turn-helix transcriptional regulator</fullName>
    </submittedName>
</protein>
<evidence type="ECO:0000313" key="6">
    <source>
        <dbReference type="EMBL" id="MEU3712173.1"/>
    </source>
</evidence>
<proteinExistence type="predicted"/>
<keyword evidence="2" id="KW-0238">DNA-binding</keyword>
<dbReference type="Gene3D" id="1.10.10.10">
    <property type="entry name" value="Winged helix-like DNA-binding domain superfamily/Winged helix DNA-binding domain"/>
    <property type="match status" value="2"/>
</dbReference>
<dbReference type="SUPFAM" id="SSF46785">
    <property type="entry name" value="Winged helix' DNA-binding domain"/>
    <property type="match status" value="2"/>
</dbReference>
<reference evidence="6 7" key="1">
    <citation type="submission" date="2024-06" db="EMBL/GenBank/DDBJ databases">
        <title>The Natural Products Discovery Center: Release of the First 8490 Sequenced Strains for Exploring Actinobacteria Biosynthetic Diversity.</title>
        <authorList>
            <person name="Kalkreuter E."/>
            <person name="Kautsar S.A."/>
            <person name="Yang D."/>
            <person name="Bader C.D."/>
            <person name="Teijaro C.N."/>
            <person name="Fluegel L."/>
            <person name="Davis C.M."/>
            <person name="Simpson J.R."/>
            <person name="Lauterbach L."/>
            <person name="Steele A.D."/>
            <person name="Gui C."/>
            <person name="Meng S."/>
            <person name="Li G."/>
            <person name="Viehrig K."/>
            <person name="Ye F."/>
            <person name="Su P."/>
            <person name="Kiefer A.F."/>
            <person name="Nichols A."/>
            <person name="Cepeda A.J."/>
            <person name="Yan W."/>
            <person name="Fan B."/>
            <person name="Jiang Y."/>
            <person name="Adhikari A."/>
            <person name="Zheng C.-J."/>
            <person name="Schuster L."/>
            <person name="Cowan T.M."/>
            <person name="Smanski M.J."/>
            <person name="Chevrette M.G."/>
            <person name="De Carvalho L.P.S."/>
            <person name="Shen B."/>
        </authorList>
    </citation>
    <scope>NUCLEOTIDE SEQUENCE [LARGE SCALE GENOMIC DNA]</scope>
    <source>
        <strain evidence="6 7">NPDC033039</strain>
    </source>
</reference>
<dbReference type="PROSITE" id="PS51118">
    <property type="entry name" value="HTH_HXLR"/>
    <property type="match status" value="1"/>
</dbReference>
<dbReference type="InterPro" id="IPR036390">
    <property type="entry name" value="WH_DNA-bd_sf"/>
</dbReference>
<dbReference type="InterPro" id="IPR036388">
    <property type="entry name" value="WH-like_DNA-bd_sf"/>
</dbReference>
<evidence type="ECO:0000256" key="2">
    <source>
        <dbReference type="ARBA" id="ARBA00023125"/>
    </source>
</evidence>
<organism evidence="6 7">
    <name type="scientific">Streptomyces catenulae</name>
    <dbReference type="NCBI Taxonomy" id="66875"/>
    <lineage>
        <taxon>Bacteria</taxon>
        <taxon>Bacillati</taxon>
        <taxon>Actinomycetota</taxon>
        <taxon>Actinomycetes</taxon>
        <taxon>Kitasatosporales</taxon>
        <taxon>Streptomycetaceae</taxon>
        <taxon>Streptomyces</taxon>
    </lineage>
</organism>
<comment type="caution">
    <text evidence="6">The sequence shown here is derived from an EMBL/GenBank/DDBJ whole genome shotgun (WGS) entry which is preliminary data.</text>
</comment>
<sequence length="278" mass="29509">MYTPSQPSPASIGTVDAQRVEDALSLIAPKWTNWSVQTLAEQGRPMRVRDVAVQLPFIREQLVGKRLAQMHADGLVTRVDGRHGAPYQLSAFGGSLSQVHAALSDWSQSNLSLGDTAGAERVEDAVRRLHLRHSTAVVQALDAGAARLSHVAEATGLDLVTTQQRLNRLQADGLVTRAGPRYGAPYSLTDAGRALGPVYTAVEHWSSPVAAQKYSAPAPIAAAARTQPSVPQRPDGPRTAAALRRCTAAPSALFSHAPQPQPRVPAAITALSKPARGR</sequence>
<keyword evidence="7" id="KW-1185">Reference proteome</keyword>
<evidence type="ECO:0000256" key="4">
    <source>
        <dbReference type="SAM" id="MobiDB-lite"/>
    </source>
</evidence>
<evidence type="ECO:0000313" key="7">
    <source>
        <dbReference type="Proteomes" id="UP001550853"/>
    </source>
</evidence>
<dbReference type="PANTHER" id="PTHR33204:SF18">
    <property type="entry name" value="TRANSCRIPTIONAL REGULATORY PROTEIN"/>
    <property type="match status" value="1"/>
</dbReference>
<evidence type="ECO:0000256" key="1">
    <source>
        <dbReference type="ARBA" id="ARBA00023015"/>
    </source>
</evidence>
<dbReference type="Pfam" id="PF01638">
    <property type="entry name" value="HxlR"/>
    <property type="match status" value="2"/>
</dbReference>
<feature type="region of interest" description="Disordered" evidence="4">
    <location>
        <begin position="251"/>
        <end position="278"/>
    </location>
</feature>
<evidence type="ECO:0000256" key="3">
    <source>
        <dbReference type="ARBA" id="ARBA00023163"/>
    </source>
</evidence>
<keyword evidence="3" id="KW-0804">Transcription</keyword>
<dbReference type="EMBL" id="JBEZVI010000015">
    <property type="protein sequence ID" value="MEU3712173.1"/>
    <property type="molecule type" value="Genomic_DNA"/>
</dbReference>
<keyword evidence="1" id="KW-0805">Transcription regulation</keyword>
<accession>A0ABV2Z2F0</accession>
<dbReference type="InterPro" id="IPR002577">
    <property type="entry name" value="HTH_HxlR"/>
</dbReference>
<gene>
    <name evidence="6" type="ORF">AB0E61_19035</name>
</gene>
<name>A0ABV2Z2F0_9ACTN</name>
<feature type="domain" description="HTH hxlR-type" evidence="5">
    <location>
        <begin position="17"/>
        <end position="115"/>
    </location>
</feature>
<dbReference type="PANTHER" id="PTHR33204">
    <property type="entry name" value="TRANSCRIPTIONAL REGULATOR, MARR FAMILY"/>
    <property type="match status" value="1"/>
</dbReference>
<dbReference type="RefSeq" id="WP_030284966.1">
    <property type="nucleotide sequence ID" value="NZ_JBEZVI010000015.1"/>
</dbReference>